<dbReference type="Proteomes" id="UP000054047">
    <property type="component" value="Unassembled WGS sequence"/>
</dbReference>
<evidence type="ECO:0000313" key="2">
    <source>
        <dbReference type="Proteomes" id="UP000054047"/>
    </source>
</evidence>
<gene>
    <name evidence="1" type="ORF">ANCDUO_12066</name>
</gene>
<reference evidence="1 2" key="1">
    <citation type="submission" date="2013-12" db="EMBL/GenBank/DDBJ databases">
        <title>Draft genome of the parsitic nematode Ancylostoma duodenale.</title>
        <authorList>
            <person name="Mitreva M."/>
        </authorList>
    </citation>
    <scope>NUCLEOTIDE SEQUENCE [LARGE SCALE GENOMIC DNA]</scope>
    <source>
        <strain evidence="1 2">Zhejiang</strain>
    </source>
</reference>
<name>A0A0C2GFR6_9BILA</name>
<dbReference type="AlphaFoldDB" id="A0A0C2GFR6"/>
<protein>
    <recommendedName>
        <fullName evidence="3">Rhodanese domain-containing protein</fullName>
    </recommendedName>
</protein>
<organism evidence="1 2">
    <name type="scientific">Ancylostoma duodenale</name>
    <dbReference type="NCBI Taxonomy" id="51022"/>
    <lineage>
        <taxon>Eukaryota</taxon>
        <taxon>Metazoa</taxon>
        <taxon>Ecdysozoa</taxon>
        <taxon>Nematoda</taxon>
        <taxon>Chromadorea</taxon>
        <taxon>Rhabditida</taxon>
        <taxon>Rhabditina</taxon>
        <taxon>Rhabditomorpha</taxon>
        <taxon>Strongyloidea</taxon>
        <taxon>Ancylostomatidae</taxon>
        <taxon>Ancylostomatinae</taxon>
        <taxon>Ancylostoma</taxon>
    </lineage>
</organism>
<keyword evidence="2" id="KW-1185">Reference proteome</keyword>
<dbReference type="SUPFAM" id="SSF52821">
    <property type="entry name" value="Rhodanese/Cell cycle control phosphatase"/>
    <property type="match status" value="1"/>
</dbReference>
<proteinExistence type="predicted"/>
<dbReference type="Gene3D" id="3.40.250.10">
    <property type="entry name" value="Rhodanese-like domain"/>
    <property type="match status" value="1"/>
</dbReference>
<sequence length="107" mass="11836">MAFFGGAWRLSVDIKRLEHFAQINTIIIMKTITALIAVNVNIPGLTLHGFKPDRPTVILCNLGVQASMLAYAIETVFPHNPIQVYSGSLKEMAMRNPNRISAITENV</sequence>
<dbReference type="EMBL" id="KN733996">
    <property type="protein sequence ID" value="KIH57739.1"/>
    <property type="molecule type" value="Genomic_DNA"/>
</dbReference>
<evidence type="ECO:0000313" key="1">
    <source>
        <dbReference type="EMBL" id="KIH57739.1"/>
    </source>
</evidence>
<dbReference type="OrthoDB" id="5869045at2759"/>
<evidence type="ECO:0008006" key="3">
    <source>
        <dbReference type="Google" id="ProtNLM"/>
    </source>
</evidence>
<dbReference type="InterPro" id="IPR036873">
    <property type="entry name" value="Rhodanese-like_dom_sf"/>
</dbReference>
<accession>A0A0C2GFR6</accession>